<dbReference type="EMBL" id="HM114315">
    <property type="protein sequence ID" value="ADJ19481.1"/>
    <property type="molecule type" value="Genomic_DNA"/>
</dbReference>
<dbReference type="GeneID" id="10323153"/>
<protein>
    <submittedName>
        <fullName evidence="1">Gp13 neck protein</fullName>
    </submittedName>
</protein>
<reference evidence="1 2" key="1">
    <citation type="journal article" date="2010" name="Virol. J.">
        <title>Genomes of the T4-related bacteriophages as windows on microbial genome evolution.</title>
        <authorList>
            <person name="Petrov V.M."/>
            <person name="Ratnayaka S."/>
            <person name="Nolan J.M."/>
            <person name="Miller E.S."/>
            <person name="Karam J.D."/>
        </authorList>
    </citation>
    <scope>NUCLEOTIDE SEQUENCE [LARGE SCALE GENOMIC DNA]</scope>
    <source>
        <strain evidence="1">Acj133</strain>
    </source>
</reference>
<sequence>MRNSNIKTAHQLKDDILERLGAPIINIEVTESQIFQCIQRALELYGEYHYNGVNKSYMAFHVDSDETFKHGVFDLSNDNVFAVTSIVQKTAGTLLTMDGHGVYTWFSDFILGLTKLNGGCGKGFGPNAFGADLGYFTMLDQQWSMLRKMFNPIPDYAYNDSTGQLKIMGNFKKGDTIIVEVYVKSFVDTHASIGAYAGYGFAGSQDANSWGVGDIYQNPDRQLAGYRAGMDSSLGQGAFNNRWVKDYATVLVKEVNGQVLAKHQGMQLPGGVTVDGLRLLEEVRIEKEALREELLLLDPPCPILIG</sequence>
<organism evidence="1 2">
    <name type="scientific">Acinetobacter phage 133</name>
    <dbReference type="NCBI Taxonomy" id="2919552"/>
    <lineage>
        <taxon>Viruses</taxon>
        <taxon>Duplodnaviria</taxon>
        <taxon>Heunggongvirae</taxon>
        <taxon>Uroviricota</taxon>
        <taxon>Caudoviricetes</taxon>
        <taxon>Pantevenvirales</taxon>
        <taxon>Straboviridae</taxon>
        <taxon>Tevenvirinae</taxon>
        <taxon>Centumtrigintavirus</taxon>
        <taxon>Centumtrigintavirus cv133</taxon>
        <taxon>Acinetobacter virus 133</taxon>
    </lineage>
</organism>
<keyword evidence="2" id="KW-1185">Reference proteome</keyword>
<evidence type="ECO:0000313" key="1">
    <source>
        <dbReference type="EMBL" id="ADJ19481.1"/>
    </source>
</evidence>
<accession>D9I6A0</accession>
<dbReference type="RefSeq" id="YP_004300747.1">
    <property type="nucleotide sequence ID" value="NC_015250.1"/>
</dbReference>
<name>D9I6A0_9CAUD</name>
<gene>
    <name evidence="1" type="primary">13</name>
    <name evidence="1" type="ORF">Acj133p166</name>
</gene>
<dbReference type="KEGG" id="vg:10323153"/>
<proteinExistence type="predicted"/>
<evidence type="ECO:0000313" key="2">
    <source>
        <dbReference type="Proteomes" id="UP000000330"/>
    </source>
</evidence>
<dbReference type="Proteomes" id="UP000000330">
    <property type="component" value="Segment"/>
</dbReference>